<dbReference type="HOGENOM" id="CLU_480754_0_0_1"/>
<dbReference type="Gene3D" id="1.20.5.170">
    <property type="match status" value="1"/>
</dbReference>
<organism evidence="5 6">
    <name type="scientific">Uncinula necator</name>
    <name type="common">Grape powdery mildew</name>
    <dbReference type="NCBI Taxonomy" id="52586"/>
    <lineage>
        <taxon>Eukaryota</taxon>
        <taxon>Fungi</taxon>
        <taxon>Dikarya</taxon>
        <taxon>Ascomycota</taxon>
        <taxon>Pezizomycotina</taxon>
        <taxon>Leotiomycetes</taxon>
        <taxon>Erysiphales</taxon>
        <taxon>Erysiphaceae</taxon>
        <taxon>Erysiphe</taxon>
    </lineage>
</organism>
<comment type="caution">
    <text evidence="5">The sequence shown here is derived from an EMBL/GenBank/DDBJ whole genome shotgun (WGS) entry which is preliminary data.</text>
</comment>
<keyword evidence="3" id="KW-0234">DNA repair</keyword>
<evidence type="ECO:0000256" key="2">
    <source>
        <dbReference type="ARBA" id="ARBA00022763"/>
    </source>
</evidence>
<name>A0A0B1PEW5_UNCNE</name>
<evidence type="ECO:0000313" key="6">
    <source>
        <dbReference type="Proteomes" id="UP000030854"/>
    </source>
</evidence>
<dbReference type="GO" id="GO:0010772">
    <property type="term" value="P:meiotic DNA recombinase assembly involved in reciprocal meiotic recombination"/>
    <property type="evidence" value="ECO:0007669"/>
    <property type="project" value="TreeGrafter"/>
</dbReference>
<keyword evidence="2" id="KW-0227">DNA damage</keyword>
<evidence type="ECO:0000256" key="3">
    <source>
        <dbReference type="ARBA" id="ARBA00023204"/>
    </source>
</evidence>
<accession>A0A0B1PEW5</accession>
<dbReference type="Pfam" id="PF07061">
    <property type="entry name" value="Swi5"/>
    <property type="match status" value="1"/>
</dbReference>
<dbReference type="STRING" id="52586.A0A0B1PEW5"/>
<dbReference type="EMBL" id="JNVN01000228">
    <property type="protein sequence ID" value="KHJ35855.1"/>
    <property type="molecule type" value="Genomic_DNA"/>
</dbReference>
<sequence>MSRKKLTFPGLSIIMTNNELETEQQKTFNTTNEGRARIIVENGEESFKYLLGSEIGDSDVELVDSSIDSIDVNQQSGSRSSRNTDHGLEYFVSETITNKKIECKLPKEKDMNFNEIRNENLLNINDSSLVASNSKIMRPNLVPPSTSEDGSFATSELSSIYNGNNRLALAPEQKPFFCTEHEPKFMDIEDLKALPLNTSTASSSPRCSNEQIWPSSQDNMAMFDISDQNKQESSINTHNPFFSGESTEFNFSPTSNKKVVTCLSQDTKPDENNLRIEDRIIISNSNDNKLNVGVEASFRRQQSAKTDLKSVDVPEQKLLTPITTLSTNSDVYKASLQQDRINNNTLSTPDSTKELHISSSEQLVSMEPILFSKNEHSVPVSHIAANEGSSLSLVLPRSALTTGLQNSEAVLTTKLISSMAPQVSDTEQTKVFVPTASPRSFSLHENVESSPSSGLSISNTSSPPISEVSPERAREVMLAELKAIKIASITTRNTALEAELAIKNARLEEITRELRVPAQETVRRHIKLLHDYNDIRDIGQGLIGMIAEQRGVQIGSLYEDYGVGLKD</sequence>
<keyword evidence="6" id="KW-1185">Reference proteome</keyword>
<dbReference type="AlphaFoldDB" id="A0A0B1PEW5"/>
<dbReference type="GO" id="GO:0000709">
    <property type="term" value="P:meiotic joint molecule formation"/>
    <property type="evidence" value="ECO:0007669"/>
    <property type="project" value="TreeGrafter"/>
</dbReference>
<dbReference type="PANTHER" id="PTHR28529:SF2">
    <property type="entry name" value="DNA REPAIR PROTEIN SWI5 HOMOLOG"/>
    <property type="match status" value="1"/>
</dbReference>
<proteinExistence type="inferred from homology"/>
<gene>
    <name evidence="5" type="ORF">EV44_g3048</name>
</gene>
<reference evidence="5 6" key="1">
    <citation type="journal article" date="2014" name="BMC Genomics">
        <title>Adaptive genomic structural variation in the grape powdery mildew pathogen, Erysiphe necator.</title>
        <authorList>
            <person name="Jones L."/>
            <person name="Riaz S."/>
            <person name="Morales-Cruz A."/>
            <person name="Amrine K.C."/>
            <person name="McGuire B."/>
            <person name="Gubler W.D."/>
            <person name="Walker M.A."/>
            <person name="Cantu D."/>
        </authorList>
    </citation>
    <scope>NUCLEOTIDE SEQUENCE [LARGE SCALE GENOMIC DNA]</scope>
    <source>
        <strain evidence="6">c</strain>
    </source>
</reference>
<feature type="region of interest" description="Disordered" evidence="4">
    <location>
        <begin position="442"/>
        <end position="469"/>
    </location>
</feature>
<dbReference type="GO" id="GO:0034974">
    <property type="term" value="C:Swi5-Swi2 complex"/>
    <property type="evidence" value="ECO:0007669"/>
    <property type="project" value="TreeGrafter"/>
</dbReference>
<dbReference type="InterPro" id="IPR010760">
    <property type="entry name" value="DNA-repair_Swi5"/>
</dbReference>
<protein>
    <submittedName>
        <fullName evidence="5">Putative dna repair protein swi5</fullName>
    </submittedName>
</protein>
<evidence type="ECO:0000256" key="1">
    <source>
        <dbReference type="ARBA" id="ARBA00008060"/>
    </source>
</evidence>
<dbReference type="PANTHER" id="PTHR28529">
    <property type="entry name" value="DNA REPAIR PROTEIN SWI5 HOMOLOG"/>
    <property type="match status" value="1"/>
</dbReference>
<comment type="similarity">
    <text evidence="1">Belongs to the SWI5/SAE3 family.</text>
</comment>
<feature type="compositionally biased region" description="Polar residues" evidence="4">
    <location>
        <begin position="448"/>
        <end position="464"/>
    </location>
</feature>
<dbReference type="GO" id="GO:0032798">
    <property type="term" value="C:Swi5-Sfr1 complex"/>
    <property type="evidence" value="ECO:0007669"/>
    <property type="project" value="TreeGrafter"/>
</dbReference>
<dbReference type="Proteomes" id="UP000030854">
    <property type="component" value="Unassembled WGS sequence"/>
</dbReference>
<evidence type="ECO:0000256" key="4">
    <source>
        <dbReference type="SAM" id="MobiDB-lite"/>
    </source>
</evidence>
<evidence type="ECO:0000313" key="5">
    <source>
        <dbReference type="EMBL" id="KHJ35855.1"/>
    </source>
</evidence>